<dbReference type="OrthoDB" id="893570at2"/>
<dbReference type="Gene3D" id="1.20.120.450">
    <property type="entry name" value="dinb family like domain"/>
    <property type="match status" value="1"/>
</dbReference>
<dbReference type="Proteomes" id="UP000276603">
    <property type="component" value="Unassembled WGS sequence"/>
</dbReference>
<dbReference type="EMBL" id="RBCJ01000002">
    <property type="protein sequence ID" value="RKN81838.1"/>
    <property type="molecule type" value="Genomic_DNA"/>
</dbReference>
<dbReference type="InterPro" id="IPR034660">
    <property type="entry name" value="DinB/YfiT-like"/>
</dbReference>
<gene>
    <name evidence="1" type="ORF">D7Z94_08620</name>
</gene>
<accession>A0A3B0CAV5</accession>
<sequence length="170" mass="19723">MVSQLAEEFLAQSIYRMDESTRMIQICMEQLSEEEIWIRHNESSNSIGNQILHLCGNITQYAISALGQETDSRERDKEFAARSGYSKSQLVRMLEDTVEKAKRTMDGSKVENLMRKRNVQGFYFSGMGIIIHVVEHYSYHVGQIAQWTKMLKNKELGFYDGIDLNTRNKE</sequence>
<dbReference type="InterPro" id="IPR011466">
    <property type="entry name" value="DUF1572"/>
</dbReference>
<comment type="caution">
    <text evidence="1">The sequence shown here is derived from an EMBL/GenBank/DDBJ whole genome shotgun (WGS) entry which is preliminary data.</text>
</comment>
<organism evidence="1 2">
    <name type="scientific">Ulvibacterium marinum</name>
    <dbReference type="NCBI Taxonomy" id="2419782"/>
    <lineage>
        <taxon>Bacteria</taxon>
        <taxon>Pseudomonadati</taxon>
        <taxon>Bacteroidota</taxon>
        <taxon>Flavobacteriia</taxon>
        <taxon>Flavobacteriales</taxon>
        <taxon>Flavobacteriaceae</taxon>
        <taxon>Ulvibacterium</taxon>
    </lineage>
</organism>
<proteinExistence type="predicted"/>
<protein>
    <submittedName>
        <fullName evidence="1">DUF1572 domain-containing protein</fullName>
    </submittedName>
</protein>
<dbReference type="SUPFAM" id="SSF109854">
    <property type="entry name" value="DinB/YfiT-like putative metalloenzymes"/>
    <property type="match status" value="1"/>
</dbReference>
<evidence type="ECO:0000313" key="1">
    <source>
        <dbReference type="EMBL" id="RKN81838.1"/>
    </source>
</evidence>
<keyword evidence="2" id="KW-1185">Reference proteome</keyword>
<name>A0A3B0CAV5_9FLAO</name>
<reference evidence="1 2" key="1">
    <citation type="submission" date="2018-10" db="EMBL/GenBank/DDBJ databases">
        <title>Ulvibacterium marinum gen. nov., sp. nov., a novel marine bacterium of the family Flavobacteriaceae, isolated from a culture of the green alga Ulva prolifera.</title>
        <authorList>
            <person name="Zhang Z."/>
        </authorList>
    </citation>
    <scope>NUCLEOTIDE SEQUENCE [LARGE SCALE GENOMIC DNA]</scope>
    <source>
        <strain evidence="1 2">CCMM003</strain>
    </source>
</reference>
<evidence type="ECO:0000313" key="2">
    <source>
        <dbReference type="Proteomes" id="UP000276603"/>
    </source>
</evidence>
<dbReference type="AlphaFoldDB" id="A0A3B0CAV5"/>
<dbReference type="Pfam" id="PF07609">
    <property type="entry name" value="DUF1572"/>
    <property type="match status" value="1"/>
</dbReference>